<evidence type="ECO:0000256" key="1">
    <source>
        <dbReference type="SAM" id="MobiDB-lite"/>
    </source>
</evidence>
<accession>A0A7C9DC00</accession>
<reference evidence="2" key="2">
    <citation type="submission" date="2020-07" db="EMBL/GenBank/DDBJ databases">
        <authorList>
            <person name="Vera ALvarez R."/>
            <person name="Arias-Moreno D.M."/>
            <person name="Jimenez-Jacinto V."/>
            <person name="Jimenez-Bremont J.F."/>
            <person name="Swaminathan K."/>
            <person name="Moose S.P."/>
            <person name="Guerrero-Gonzalez M.L."/>
            <person name="Marino-Ramirez L."/>
            <person name="Landsman D."/>
            <person name="Rodriguez-Kessler M."/>
            <person name="Delgado-Sanchez P."/>
        </authorList>
    </citation>
    <scope>NUCLEOTIDE SEQUENCE</scope>
    <source>
        <tissue evidence="2">Cladode</tissue>
    </source>
</reference>
<name>A0A7C9DC00_OPUST</name>
<reference evidence="2" key="1">
    <citation type="journal article" date="2013" name="J. Plant Res.">
        <title>Effect of fungi and light on seed germination of three Opuntia species from semiarid lands of central Mexico.</title>
        <authorList>
            <person name="Delgado-Sanchez P."/>
            <person name="Jimenez-Bremont J.F."/>
            <person name="Guerrero-Gonzalez Mde L."/>
            <person name="Flores J."/>
        </authorList>
    </citation>
    <scope>NUCLEOTIDE SEQUENCE</scope>
    <source>
        <tissue evidence="2">Cladode</tissue>
    </source>
</reference>
<sequence length="194" mass="22047">MHTWGFQAHPCKHQQSLECHAQRGRKAKEQQEPSEWSTAELQQMASFAAVVVECQTASSGTQTQCSAAETASSAAAAAADSGRREREMTRREKTRIEKSTEYQTPVKMREFRTLELRMEFRTPELMTEFQTPELKMEFRRKRRLRRRMPVSTTASRRTTTRLRTFFHGAGWGERRSGGGSFVGKGAVRNLVGSG</sequence>
<dbReference type="AlphaFoldDB" id="A0A7C9DC00"/>
<feature type="region of interest" description="Disordered" evidence="1">
    <location>
        <begin position="75"/>
        <end position="101"/>
    </location>
</feature>
<proteinExistence type="predicted"/>
<organism evidence="2">
    <name type="scientific">Opuntia streptacantha</name>
    <name type="common">Prickly pear cactus</name>
    <name type="synonym">Opuntia cardona</name>
    <dbReference type="NCBI Taxonomy" id="393608"/>
    <lineage>
        <taxon>Eukaryota</taxon>
        <taxon>Viridiplantae</taxon>
        <taxon>Streptophyta</taxon>
        <taxon>Embryophyta</taxon>
        <taxon>Tracheophyta</taxon>
        <taxon>Spermatophyta</taxon>
        <taxon>Magnoliopsida</taxon>
        <taxon>eudicotyledons</taxon>
        <taxon>Gunneridae</taxon>
        <taxon>Pentapetalae</taxon>
        <taxon>Caryophyllales</taxon>
        <taxon>Cactineae</taxon>
        <taxon>Cactaceae</taxon>
        <taxon>Opuntioideae</taxon>
        <taxon>Opuntia</taxon>
    </lineage>
</organism>
<dbReference type="EMBL" id="GISG01087685">
    <property type="protein sequence ID" value="MBA4633649.1"/>
    <property type="molecule type" value="Transcribed_RNA"/>
</dbReference>
<evidence type="ECO:0000313" key="2">
    <source>
        <dbReference type="EMBL" id="MBA4633649.1"/>
    </source>
</evidence>
<protein>
    <submittedName>
        <fullName evidence="2">Uncharacterized protein</fullName>
    </submittedName>
</protein>
<feature type="compositionally biased region" description="Basic and acidic residues" evidence="1">
    <location>
        <begin position="81"/>
        <end position="100"/>
    </location>
</feature>